<accession>A0A381S3L8</accession>
<keyword evidence="3" id="KW-0325">Glycoprotein</keyword>
<dbReference type="InterPro" id="IPR018119">
    <property type="entry name" value="Strictosidine_synth_cons-reg"/>
</dbReference>
<dbReference type="GO" id="GO:0016787">
    <property type="term" value="F:hydrolase activity"/>
    <property type="evidence" value="ECO:0007669"/>
    <property type="project" value="TreeGrafter"/>
</dbReference>
<dbReference type="AlphaFoldDB" id="A0A381S3L8"/>
<dbReference type="InterPro" id="IPR011042">
    <property type="entry name" value="6-blade_b-propeller_TolB-like"/>
</dbReference>
<organism evidence="5">
    <name type="scientific">marine metagenome</name>
    <dbReference type="NCBI Taxonomy" id="408172"/>
    <lineage>
        <taxon>unclassified sequences</taxon>
        <taxon>metagenomes</taxon>
        <taxon>ecological metagenomes</taxon>
    </lineage>
</organism>
<evidence type="ECO:0000256" key="3">
    <source>
        <dbReference type="ARBA" id="ARBA00023180"/>
    </source>
</evidence>
<evidence type="ECO:0000256" key="1">
    <source>
        <dbReference type="ARBA" id="ARBA00009191"/>
    </source>
</evidence>
<dbReference type="SUPFAM" id="SSF63829">
    <property type="entry name" value="Calcium-dependent phosphotriesterase"/>
    <property type="match status" value="1"/>
</dbReference>
<dbReference type="Pfam" id="PF03088">
    <property type="entry name" value="Str_synth"/>
    <property type="match status" value="1"/>
</dbReference>
<comment type="similarity">
    <text evidence="1">Belongs to the strictosidine synthase family.</text>
</comment>
<gene>
    <name evidence="5" type="ORF">METZ01_LOCUS51540</name>
</gene>
<dbReference type="PANTHER" id="PTHR10426">
    <property type="entry name" value="STRICTOSIDINE SYNTHASE-RELATED"/>
    <property type="match status" value="1"/>
</dbReference>
<reference evidence="5" key="1">
    <citation type="submission" date="2018-05" db="EMBL/GenBank/DDBJ databases">
        <authorList>
            <person name="Lanie J.A."/>
            <person name="Ng W.-L."/>
            <person name="Kazmierczak K.M."/>
            <person name="Andrzejewski T.M."/>
            <person name="Davidsen T.M."/>
            <person name="Wayne K.J."/>
            <person name="Tettelin H."/>
            <person name="Glass J.I."/>
            <person name="Rusch D."/>
            <person name="Podicherti R."/>
            <person name="Tsui H.-C.T."/>
            <person name="Winkler M.E."/>
        </authorList>
    </citation>
    <scope>NUCLEOTIDE SEQUENCE</scope>
</reference>
<evidence type="ECO:0000259" key="4">
    <source>
        <dbReference type="Pfam" id="PF03088"/>
    </source>
</evidence>
<protein>
    <recommendedName>
        <fullName evidence="4">Strictosidine synthase conserved region domain-containing protein</fullName>
    </recommendedName>
</protein>
<feature type="domain" description="Strictosidine synthase conserved region" evidence="4">
    <location>
        <begin position="110"/>
        <end position="196"/>
    </location>
</feature>
<evidence type="ECO:0000313" key="5">
    <source>
        <dbReference type="EMBL" id="SUZ98686.1"/>
    </source>
</evidence>
<dbReference type="PANTHER" id="PTHR10426:SF88">
    <property type="entry name" value="ADIPOCYTE PLASMA MEMBRANE-ASSOCIATED PROTEIN HEMOMUCIN-RELATED"/>
    <property type="match status" value="1"/>
</dbReference>
<dbReference type="Pfam" id="PF20067">
    <property type="entry name" value="SSL_N"/>
    <property type="match status" value="1"/>
</dbReference>
<evidence type="ECO:0000256" key="2">
    <source>
        <dbReference type="ARBA" id="ARBA00022553"/>
    </source>
</evidence>
<feature type="non-terminal residue" evidence="5">
    <location>
        <position position="232"/>
    </location>
</feature>
<dbReference type="EMBL" id="UINC01002628">
    <property type="protein sequence ID" value="SUZ98686.1"/>
    <property type="molecule type" value="Genomic_DNA"/>
</dbReference>
<dbReference type="GO" id="GO:0012505">
    <property type="term" value="C:endomembrane system"/>
    <property type="evidence" value="ECO:0007669"/>
    <property type="project" value="TreeGrafter"/>
</dbReference>
<dbReference type="Gene3D" id="2.120.10.30">
    <property type="entry name" value="TolB, C-terminal domain"/>
    <property type="match status" value="1"/>
</dbReference>
<name>A0A381S3L8_9ZZZZ</name>
<proteinExistence type="inferred from homology"/>
<sequence>MEGNYTPNNYLANVERFGLGDGIGPEDVDVDAFGNIYTGYEEGEIIRYKPDGSGGERFAHTGGRPLGLEFDKYGNLIVADALQGLLSIDPIGKITVLTTGTKDVKFGFADDLDISPDGTIYFSDVSSKTGITDYRHDIVEHRPHGGLFAYDPQSKRTYLVQDSMYFANGVAVSPEGDFVLVNETSEYRVRKVWIKGNMIGKSEILMDGLPGFPDGISSNGRGIYWIALPSRR</sequence>
<keyword evidence="2" id="KW-0597">Phosphoprotein</keyword>